<proteinExistence type="predicted"/>
<accession>A0ABU3DYH3</accession>
<gene>
    <name evidence="1" type="ORF">RM549_03140</name>
</gene>
<organism evidence="1 2">
    <name type="scientific">Autumnicola patrickiae</name>
    <dbReference type="NCBI Taxonomy" id="3075591"/>
    <lineage>
        <taxon>Bacteria</taxon>
        <taxon>Pseudomonadati</taxon>
        <taxon>Bacteroidota</taxon>
        <taxon>Flavobacteriia</taxon>
        <taxon>Flavobacteriales</taxon>
        <taxon>Flavobacteriaceae</taxon>
        <taxon>Autumnicola</taxon>
    </lineage>
</organism>
<dbReference type="RefSeq" id="WP_311680987.1">
    <property type="nucleotide sequence ID" value="NZ_JAVRHM010000002.1"/>
</dbReference>
<evidence type="ECO:0000313" key="2">
    <source>
        <dbReference type="Proteomes" id="UP001261624"/>
    </source>
</evidence>
<dbReference type="Proteomes" id="UP001261624">
    <property type="component" value="Unassembled WGS sequence"/>
</dbReference>
<reference evidence="1 2" key="1">
    <citation type="submission" date="2023-09" db="EMBL/GenBank/DDBJ databases">
        <authorList>
            <person name="Rey-Velasco X."/>
        </authorList>
    </citation>
    <scope>NUCLEOTIDE SEQUENCE [LARGE SCALE GENOMIC DNA]</scope>
    <source>
        <strain evidence="1 2">F188</strain>
    </source>
</reference>
<keyword evidence="2" id="KW-1185">Reference proteome</keyword>
<protein>
    <submittedName>
        <fullName evidence="1">Uncharacterized protein</fullName>
    </submittedName>
</protein>
<comment type="caution">
    <text evidence="1">The sequence shown here is derived from an EMBL/GenBank/DDBJ whole genome shotgun (WGS) entry which is preliminary data.</text>
</comment>
<name>A0ABU3DYH3_9FLAO</name>
<evidence type="ECO:0000313" key="1">
    <source>
        <dbReference type="EMBL" id="MDT0688761.1"/>
    </source>
</evidence>
<sequence length="129" mass="14806">MTPEDFSNRPVAFTEFVAEILLNKGCSLDFGVAKGLDFLSATSKDPPLEKQYVVALRDEEVRGSLLSVLKFTKENPEKKIFICVLNLGDKQFLERVLLPRTQNVEICLLPLLERYSFYKKDFESRKSKI</sequence>
<dbReference type="EMBL" id="JAVRHM010000002">
    <property type="protein sequence ID" value="MDT0688761.1"/>
    <property type="molecule type" value="Genomic_DNA"/>
</dbReference>